<dbReference type="Pfam" id="PF00589">
    <property type="entry name" value="Phage_integrase"/>
    <property type="match status" value="1"/>
</dbReference>
<dbReference type="RefSeq" id="WP_042748039.1">
    <property type="nucleotide sequence ID" value="NZ_AZSI01000022.1"/>
</dbReference>
<dbReference type="GO" id="GO:0015074">
    <property type="term" value="P:DNA integration"/>
    <property type="evidence" value="ECO:0007669"/>
    <property type="project" value="InterPro"/>
</dbReference>
<organism evidence="8 9">
    <name type="scientific">Lactococcus cremoris subsp. cremoris GE214</name>
    <dbReference type="NCBI Taxonomy" id="1415168"/>
    <lineage>
        <taxon>Bacteria</taxon>
        <taxon>Bacillati</taxon>
        <taxon>Bacillota</taxon>
        <taxon>Bacilli</taxon>
        <taxon>Lactobacillales</taxon>
        <taxon>Streptococcaceae</taxon>
        <taxon>Lactococcus</taxon>
        <taxon>Lactococcus cremoris subsp. cremoris</taxon>
    </lineage>
</organism>
<name>A0A084ABU6_LACLC</name>
<dbReference type="GO" id="GO:0003677">
    <property type="term" value="F:DNA binding"/>
    <property type="evidence" value="ECO:0007669"/>
    <property type="project" value="UniProtKB-UniRule"/>
</dbReference>
<dbReference type="EMBL" id="AZSI01000022">
    <property type="protein sequence ID" value="KEY62775.1"/>
    <property type="molecule type" value="Genomic_DNA"/>
</dbReference>
<dbReference type="InterPro" id="IPR011010">
    <property type="entry name" value="DNA_brk_join_enz"/>
</dbReference>
<evidence type="ECO:0000256" key="1">
    <source>
        <dbReference type="ARBA" id="ARBA00008857"/>
    </source>
</evidence>
<protein>
    <submittedName>
        <fullName evidence="8">Integrase</fullName>
    </submittedName>
</protein>
<evidence type="ECO:0000313" key="9">
    <source>
        <dbReference type="Proteomes" id="UP000028401"/>
    </source>
</evidence>
<evidence type="ECO:0000256" key="5">
    <source>
        <dbReference type="PROSITE-ProRule" id="PRU01248"/>
    </source>
</evidence>
<dbReference type="InterPro" id="IPR004107">
    <property type="entry name" value="Integrase_SAM-like_N"/>
</dbReference>
<dbReference type="PROSITE" id="PS51898">
    <property type="entry name" value="TYR_RECOMBINASE"/>
    <property type="match status" value="1"/>
</dbReference>
<dbReference type="InterPro" id="IPR002104">
    <property type="entry name" value="Integrase_catalytic"/>
</dbReference>
<dbReference type="InterPro" id="IPR050090">
    <property type="entry name" value="Tyrosine_recombinase_XerCD"/>
</dbReference>
<dbReference type="Pfam" id="PF14659">
    <property type="entry name" value="Phage_int_SAM_3"/>
    <property type="match status" value="1"/>
</dbReference>
<dbReference type="InterPro" id="IPR013762">
    <property type="entry name" value="Integrase-like_cat_sf"/>
</dbReference>
<keyword evidence="2" id="KW-0229">DNA integration</keyword>
<reference evidence="8 9" key="1">
    <citation type="submission" date="2014-06" db="EMBL/GenBank/DDBJ databases">
        <title>Draft genome sequence of the putrescine producing strain Lactococcus lactis subsp cremoris GE214.</title>
        <authorList>
            <person name="Ladero V."/>
            <person name="Linares D.M."/>
            <person name="del Rio B."/>
            <person name="Mayo B."/>
            <person name="Martin M.C."/>
            <person name="Fernandez M."/>
            <person name="Alvarez M.A."/>
        </authorList>
    </citation>
    <scope>NUCLEOTIDE SEQUENCE [LARGE SCALE GENOMIC DNA]</scope>
    <source>
        <strain evidence="8 9">GE214</strain>
    </source>
</reference>
<feature type="domain" description="Core-binding (CB)" evidence="7">
    <location>
        <begin position="55"/>
        <end position="139"/>
    </location>
</feature>
<dbReference type="Gene3D" id="1.10.443.10">
    <property type="entry name" value="Intergrase catalytic core"/>
    <property type="match status" value="1"/>
</dbReference>
<proteinExistence type="inferred from homology"/>
<gene>
    <name evidence="8" type="ORF">U725_00999</name>
</gene>
<dbReference type="InterPro" id="IPR010998">
    <property type="entry name" value="Integrase_recombinase_N"/>
</dbReference>
<dbReference type="SUPFAM" id="SSF56349">
    <property type="entry name" value="DNA breaking-rejoining enzymes"/>
    <property type="match status" value="1"/>
</dbReference>
<dbReference type="PATRIC" id="fig|1415168.3.peg.1062"/>
<feature type="domain" description="Tyr recombinase" evidence="6">
    <location>
        <begin position="163"/>
        <end position="365"/>
    </location>
</feature>
<comment type="similarity">
    <text evidence="1">Belongs to the 'phage' integrase family.</text>
</comment>
<dbReference type="Proteomes" id="UP000028401">
    <property type="component" value="Unassembled WGS sequence"/>
</dbReference>
<dbReference type="CDD" id="cd01189">
    <property type="entry name" value="INT_ICEBs1_C_like"/>
    <property type="match status" value="1"/>
</dbReference>
<evidence type="ECO:0000313" key="8">
    <source>
        <dbReference type="EMBL" id="KEY62775.1"/>
    </source>
</evidence>
<dbReference type="InterPro" id="IPR044068">
    <property type="entry name" value="CB"/>
</dbReference>
<dbReference type="Gene3D" id="1.10.150.130">
    <property type="match status" value="1"/>
</dbReference>
<sequence length="374" mass="43295">MATYQKRGKTWQYSISRTKQGLPRLTKGGFSTKSDAQAEAMDIESKLKKGFIVDPIKQEISEYFKDWMELYKKNAIDEMTYKGYEQTLKYLKTYMPNVLISEITASSYQRALNKFAETHAKASTKGFHTRVRASIQPLIEEGRLQKDFTTRAVVKGNGNDKAEQDKFVNFDEYKQLVDYFRNRLNPNYSSPTMLFIISITGMRASEAFGLVWDDIKFDNNVIKCHRTWNYRNKVGGFKKPKTDAGIRDIVIDDESMQLLKYFREQQKTLFESLGIKPIHDFVCYHPYRKIITLSALQNTLDHALKKLKISTPLTVHGLRHTHASVLLYHGVDIMTVSKRLGHASVAITQQTYIHIIKELENKDKDKIIELLLEL</sequence>
<evidence type="ECO:0000256" key="2">
    <source>
        <dbReference type="ARBA" id="ARBA00022908"/>
    </source>
</evidence>
<keyword evidence="4" id="KW-0233">DNA recombination</keyword>
<accession>A0A084ABU6</accession>
<dbReference type="PANTHER" id="PTHR30349:SF64">
    <property type="entry name" value="PROPHAGE INTEGRASE INTD-RELATED"/>
    <property type="match status" value="1"/>
</dbReference>
<keyword evidence="3 5" id="KW-0238">DNA-binding</keyword>
<evidence type="ECO:0000256" key="4">
    <source>
        <dbReference type="ARBA" id="ARBA00023172"/>
    </source>
</evidence>
<comment type="caution">
    <text evidence="8">The sequence shown here is derived from an EMBL/GenBank/DDBJ whole genome shotgun (WGS) entry which is preliminary data.</text>
</comment>
<evidence type="ECO:0000259" key="6">
    <source>
        <dbReference type="PROSITE" id="PS51898"/>
    </source>
</evidence>
<dbReference type="GO" id="GO:0006310">
    <property type="term" value="P:DNA recombination"/>
    <property type="evidence" value="ECO:0007669"/>
    <property type="project" value="UniProtKB-KW"/>
</dbReference>
<evidence type="ECO:0000259" key="7">
    <source>
        <dbReference type="PROSITE" id="PS51900"/>
    </source>
</evidence>
<evidence type="ECO:0000256" key="3">
    <source>
        <dbReference type="ARBA" id="ARBA00023125"/>
    </source>
</evidence>
<dbReference type="AlphaFoldDB" id="A0A084ABU6"/>
<dbReference type="PROSITE" id="PS51900">
    <property type="entry name" value="CB"/>
    <property type="match status" value="1"/>
</dbReference>
<dbReference type="PANTHER" id="PTHR30349">
    <property type="entry name" value="PHAGE INTEGRASE-RELATED"/>
    <property type="match status" value="1"/>
</dbReference>